<proteinExistence type="predicted"/>
<comment type="caution">
    <text evidence="1">The sequence shown here is derived from an EMBL/GenBank/DDBJ whole genome shotgun (WGS) entry which is preliminary data.</text>
</comment>
<dbReference type="Proteomes" id="UP000791440">
    <property type="component" value="Unassembled WGS sequence"/>
</dbReference>
<protein>
    <submittedName>
        <fullName evidence="1">Uncharacterized protein</fullName>
    </submittedName>
</protein>
<gene>
    <name evidence="1" type="ORF">O3G_MSEX004080</name>
</gene>
<organism evidence="1 2">
    <name type="scientific">Manduca sexta</name>
    <name type="common">Tobacco hawkmoth</name>
    <name type="synonym">Tobacco hornworm</name>
    <dbReference type="NCBI Taxonomy" id="7130"/>
    <lineage>
        <taxon>Eukaryota</taxon>
        <taxon>Metazoa</taxon>
        <taxon>Ecdysozoa</taxon>
        <taxon>Arthropoda</taxon>
        <taxon>Hexapoda</taxon>
        <taxon>Insecta</taxon>
        <taxon>Pterygota</taxon>
        <taxon>Neoptera</taxon>
        <taxon>Endopterygota</taxon>
        <taxon>Lepidoptera</taxon>
        <taxon>Glossata</taxon>
        <taxon>Ditrysia</taxon>
        <taxon>Bombycoidea</taxon>
        <taxon>Sphingidae</taxon>
        <taxon>Sphinginae</taxon>
        <taxon>Sphingini</taxon>
        <taxon>Manduca</taxon>
    </lineage>
</organism>
<keyword evidence="2" id="KW-1185">Reference proteome</keyword>
<dbReference type="EMBL" id="JH668324">
    <property type="protein sequence ID" value="KAG6445664.1"/>
    <property type="molecule type" value="Genomic_DNA"/>
</dbReference>
<dbReference type="AlphaFoldDB" id="A0A921YU99"/>
<evidence type="ECO:0000313" key="1">
    <source>
        <dbReference type="EMBL" id="KAG6445664.1"/>
    </source>
</evidence>
<reference evidence="1" key="2">
    <citation type="submission" date="2020-12" db="EMBL/GenBank/DDBJ databases">
        <authorList>
            <person name="Kanost M."/>
        </authorList>
    </citation>
    <scope>NUCLEOTIDE SEQUENCE</scope>
</reference>
<evidence type="ECO:0000313" key="2">
    <source>
        <dbReference type="Proteomes" id="UP000791440"/>
    </source>
</evidence>
<accession>A0A921YU99</accession>
<reference evidence="1" key="1">
    <citation type="journal article" date="2016" name="Insect Biochem. Mol. Biol.">
        <title>Multifaceted biological insights from a draft genome sequence of the tobacco hornworm moth, Manduca sexta.</title>
        <authorList>
            <person name="Kanost M.R."/>
            <person name="Arrese E.L."/>
            <person name="Cao X."/>
            <person name="Chen Y.R."/>
            <person name="Chellapilla S."/>
            <person name="Goldsmith M.R."/>
            <person name="Grosse-Wilde E."/>
            <person name="Heckel D.G."/>
            <person name="Herndon N."/>
            <person name="Jiang H."/>
            <person name="Papanicolaou A."/>
            <person name="Qu J."/>
            <person name="Soulages J.L."/>
            <person name="Vogel H."/>
            <person name="Walters J."/>
            <person name="Waterhouse R.M."/>
            <person name="Ahn S.J."/>
            <person name="Almeida F.C."/>
            <person name="An C."/>
            <person name="Aqrawi P."/>
            <person name="Bretschneider A."/>
            <person name="Bryant W.B."/>
            <person name="Bucks S."/>
            <person name="Chao H."/>
            <person name="Chevignon G."/>
            <person name="Christen J.M."/>
            <person name="Clarke D.F."/>
            <person name="Dittmer N.T."/>
            <person name="Ferguson L.C.F."/>
            <person name="Garavelou S."/>
            <person name="Gordon K.H.J."/>
            <person name="Gunaratna R.T."/>
            <person name="Han Y."/>
            <person name="Hauser F."/>
            <person name="He Y."/>
            <person name="Heidel-Fischer H."/>
            <person name="Hirsh A."/>
            <person name="Hu Y."/>
            <person name="Jiang H."/>
            <person name="Kalra D."/>
            <person name="Klinner C."/>
            <person name="Konig C."/>
            <person name="Kovar C."/>
            <person name="Kroll A.R."/>
            <person name="Kuwar S.S."/>
            <person name="Lee S.L."/>
            <person name="Lehman R."/>
            <person name="Li K."/>
            <person name="Li Z."/>
            <person name="Liang H."/>
            <person name="Lovelace S."/>
            <person name="Lu Z."/>
            <person name="Mansfield J.H."/>
            <person name="McCulloch K.J."/>
            <person name="Mathew T."/>
            <person name="Morton B."/>
            <person name="Muzny D.M."/>
            <person name="Neunemann D."/>
            <person name="Ongeri F."/>
            <person name="Pauchet Y."/>
            <person name="Pu L.L."/>
            <person name="Pyrousis I."/>
            <person name="Rao X.J."/>
            <person name="Redding A."/>
            <person name="Roesel C."/>
            <person name="Sanchez-Gracia A."/>
            <person name="Schaack S."/>
            <person name="Shukla A."/>
            <person name="Tetreau G."/>
            <person name="Wang Y."/>
            <person name="Xiong G.H."/>
            <person name="Traut W."/>
            <person name="Walsh T.K."/>
            <person name="Worley K.C."/>
            <person name="Wu D."/>
            <person name="Wu W."/>
            <person name="Wu Y.Q."/>
            <person name="Zhang X."/>
            <person name="Zou Z."/>
            <person name="Zucker H."/>
            <person name="Briscoe A.D."/>
            <person name="Burmester T."/>
            <person name="Clem R.J."/>
            <person name="Feyereisen R."/>
            <person name="Grimmelikhuijzen C.J.P."/>
            <person name="Hamodrakas S.J."/>
            <person name="Hansson B.S."/>
            <person name="Huguet E."/>
            <person name="Jermiin L.S."/>
            <person name="Lan Q."/>
            <person name="Lehman H.K."/>
            <person name="Lorenzen M."/>
            <person name="Merzendorfer H."/>
            <person name="Michalopoulos I."/>
            <person name="Morton D.B."/>
            <person name="Muthukrishnan S."/>
            <person name="Oakeshott J.G."/>
            <person name="Palmer W."/>
            <person name="Park Y."/>
            <person name="Passarelli A.L."/>
            <person name="Rozas J."/>
            <person name="Schwartz L.M."/>
            <person name="Smith W."/>
            <person name="Southgate A."/>
            <person name="Vilcinskas A."/>
            <person name="Vogt R."/>
            <person name="Wang P."/>
            <person name="Werren J."/>
            <person name="Yu X.Q."/>
            <person name="Zhou J.J."/>
            <person name="Brown S.J."/>
            <person name="Scherer S.E."/>
            <person name="Richards S."/>
            <person name="Blissard G.W."/>
        </authorList>
    </citation>
    <scope>NUCLEOTIDE SEQUENCE</scope>
</reference>
<name>A0A921YU99_MANSE</name>
<sequence length="67" mass="7461">MQYEAEHAALSARSPEFVPDMAISSPPITSWDGTHLAKNKRDDKLEDGKITYQKKAEELVTDISGKN</sequence>